<evidence type="ECO:0000313" key="22">
    <source>
        <dbReference type="Proteomes" id="UP000062475"/>
    </source>
</evidence>
<evidence type="ECO:0000256" key="9">
    <source>
        <dbReference type="ARBA" id="ARBA00049534"/>
    </source>
</evidence>
<dbReference type="Pfam" id="PF00117">
    <property type="entry name" value="GATase"/>
    <property type="match status" value="1"/>
</dbReference>
<evidence type="ECO:0000256" key="1">
    <source>
        <dbReference type="ARBA" id="ARBA00005091"/>
    </source>
</evidence>
<protein>
    <submittedName>
        <fullName evidence="12 13">Imidazole glycerol phosphate synthase</fullName>
        <ecNumber evidence="12 13">2.4.2.-</ecNumber>
    </submittedName>
</protein>
<evidence type="ECO:0000256" key="2">
    <source>
        <dbReference type="ARBA" id="ARBA00011152"/>
    </source>
</evidence>
<dbReference type="EMBL" id="CP012174">
    <property type="protein sequence ID" value="AKV79389.1"/>
    <property type="molecule type" value="Genomic_DNA"/>
</dbReference>
<dbReference type="Proteomes" id="UP000062475">
    <property type="component" value="Chromosome"/>
</dbReference>
<dbReference type="GeneID" id="97612944"/>
<dbReference type="SUPFAM" id="SSF52317">
    <property type="entry name" value="Class I glutamine amidotransferase-like"/>
    <property type="match status" value="1"/>
</dbReference>
<keyword evidence="4" id="KW-0378">Hydrolase</keyword>
<dbReference type="GO" id="GO:0000107">
    <property type="term" value="F:imidazoleglycerol-phosphate synthase activity"/>
    <property type="evidence" value="ECO:0007669"/>
    <property type="project" value="TreeGrafter"/>
</dbReference>
<evidence type="ECO:0000256" key="6">
    <source>
        <dbReference type="ARBA" id="ARBA00023102"/>
    </source>
</evidence>
<evidence type="ECO:0000313" key="20">
    <source>
        <dbReference type="Proteomes" id="UP000061362"/>
    </source>
</evidence>
<evidence type="ECO:0000313" key="17">
    <source>
        <dbReference type="EMBL" id="AKV83866.1"/>
    </source>
</evidence>
<reference evidence="17 19" key="3">
    <citation type="submission" date="2015-07" db="EMBL/GenBank/DDBJ databases">
        <title>Physiological, transcriptional responses and genome re-sequencing of acid resistant extremely thermoacidophilic Metallosphaera sedula SARC-M1.</title>
        <authorList>
            <person name="Ai C."/>
            <person name="McCarthy S."/>
            <person name="Eckrich V."/>
            <person name="Rudrappa D."/>
            <person name="Qiu G."/>
            <person name="Blum P."/>
        </authorList>
    </citation>
    <scope>NUCLEOTIDE SEQUENCE [LARGE SCALE GENOMIC DNA]</scope>
    <source>
        <strain evidence="17 19">SARC-M1</strain>
    </source>
</reference>
<dbReference type="PATRIC" id="fig|43687.5.peg.2108"/>
<dbReference type="InterPro" id="IPR017926">
    <property type="entry name" value="GATASE"/>
</dbReference>
<dbReference type="OMA" id="WVYFVHS"/>
<evidence type="ECO:0000256" key="4">
    <source>
        <dbReference type="ARBA" id="ARBA00022801"/>
    </source>
</evidence>
<evidence type="ECO:0000256" key="3">
    <source>
        <dbReference type="ARBA" id="ARBA00022605"/>
    </source>
</evidence>
<dbReference type="InterPro" id="IPR010139">
    <property type="entry name" value="Imidazole-glycPsynth_HisH"/>
</dbReference>
<keyword evidence="6" id="KW-0368">Histidine biosynthesis</keyword>
<evidence type="ECO:0000256" key="8">
    <source>
        <dbReference type="ARBA" id="ARBA00047838"/>
    </source>
</evidence>
<evidence type="ECO:0000256" key="5">
    <source>
        <dbReference type="ARBA" id="ARBA00022962"/>
    </source>
</evidence>
<dbReference type="Proteomes" id="UP000029084">
    <property type="component" value="Chromosome"/>
</dbReference>
<dbReference type="Proteomes" id="UP000062398">
    <property type="component" value="Chromosome"/>
</dbReference>
<sequence>MRAIVLNYGVGNLFSISAGLRRADFEVEISQEPKEADLIVLPGVGAFSAVGNFMRKWEATLNDLRRRGVRFLGVCLGMQIMFEEGNEGGKTRGLGWLPGQVDLIREAPKLPHIGWDSLKERSPCILSEGLDGKYAYFVHSYVAYTPHPPAMTSRYGVEFPALVCDDGVAGTQFHPEKSGETGKIFFNNLRRWLKA</sequence>
<dbReference type="PIRSF" id="PIRSF000495">
    <property type="entry name" value="Amidotransf_hisH"/>
    <property type="match status" value="1"/>
</dbReference>
<name>A0A088E7W7_9CREN</name>
<dbReference type="AlphaFoldDB" id="A0A088E7W7"/>
<dbReference type="UniPathway" id="UPA00031">
    <property type="reaction ID" value="UER00010"/>
</dbReference>
<dbReference type="NCBIfam" id="TIGR01855">
    <property type="entry name" value="IMP_synth_hisH"/>
    <property type="match status" value="1"/>
</dbReference>
<evidence type="ECO:0000313" key="21">
    <source>
        <dbReference type="Proteomes" id="UP000062398"/>
    </source>
</evidence>
<evidence type="ECO:0000256" key="7">
    <source>
        <dbReference type="ARBA" id="ARBA00023239"/>
    </source>
</evidence>
<dbReference type="GO" id="GO:0000105">
    <property type="term" value="P:L-histidine biosynthetic process"/>
    <property type="evidence" value="ECO:0007669"/>
    <property type="project" value="UniProtKB-UniPathway"/>
</dbReference>
<reference evidence="20 21" key="2">
    <citation type="journal article" date="2015" name="Genome Announc.">
        <title>Complete Genome Sequences of Evolved Arsenate-Resistant Metallosphaera sedula Strains.</title>
        <authorList>
            <person name="Ai C."/>
            <person name="McCarthy S."/>
            <person name="Schackwitz W."/>
            <person name="Martin J."/>
            <person name="Lipzen A."/>
            <person name="Blum P."/>
        </authorList>
    </citation>
    <scope>NUCLEOTIDE SEQUENCE [LARGE SCALE GENOMIC DNA]</scope>
    <source>
        <strain evidence="15 21">ARS120-1</strain>
        <strain evidence="16 20">ARS120-2</strain>
        <strain evidence="13 23">ARS50-1</strain>
        <strain evidence="14 22">ARS50-2</strain>
    </source>
</reference>
<accession>A0A088E7W7</accession>
<evidence type="ECO:0000313" key="15">
    <source>
        <dbReference type="EMBL" id="AKV79389.1"/>
    </source>
</evidence>
<keyword evidence="12" id="KW-0328">Glycosyltransferase</keyword>
<dbReference type="EMBL" id="CP012172">
    <property type="protein sequence ID" value="AKV74901.1"/>
    <property type="molecule type" value="Genomic_DNA"/>
</dbReference>
<evidence type="ECO:0000313" key="23">
    <source>
        <dbReference type="Proteomes" id="UP000068832"/>
    </source>
</evidence>
<evidence type="ECO:0000313" key="16">
    <source>
        <dbReference type="EMBL" id="AKV81634.1"/>
    </source>
</evidence>
<dbReference type="InterPro" id="IPR029062">
    <property type="entry name" value="Class_I_gatase-like"/>
</dbReference>
<keyword evidence="12" id="KW-0808">Transferase</keyword>
<evidence type="ECO:0000259" key="11">
    <source>
        <dbReference type="Pfam" id="PF00117"/>
    </source>
</evidence>
<dbReference type="RefSeq" id="WP_012021876.1">
    <property type="nucleotide sequence ID" value="NZ_AP019770.1"/>
</dbReference>
<evidence type="ECO:0000313" key="13">
    <source>
        <dbReference type="EMBL" id="AKV74901.1"/>
    </source>
</evidence>
<comment type="catalytic activity">
    <reaction evidence="9">
        <text>L-glutamine + H2O = L-glutamate + NH4(+)</text>
        <dbReference type="Rhea" id="RHEA:15889"/>
        <dbReference type="ChEBI" id="CHEBI:15377"/>
        <dbReference type="ChEBI" id="CHEBI:28938"/>
        <dbReference type="ChEBI" id="CHEBI:29985"/>
        <dbReference type="ChEBI" id="CHEBI:58359"/>
        <dbReference type="EC" id="3.5.1.2"/>
    </reaction>
</comment>
<dbReference type="Proteomes" id="UP000061362">
    <property type="component" value="Chromosome"/>
</dbReference>
<comment type="subunit">
    <text evidence="2">Heterodimer of HisH and HisF.</text>
</comment>
<dbReference type="EMBL" id="CP012175">
    <property type="protein sequence ID" value="AKV81634.1"/>
    <property type="molecule type" value="Genomic_DNA"/>
</dbReference>
<feature type="active site" description="Nucleophile" evidence="10">
    <location>
        <position position="75"/>
    </location>
</feature>
<comment type="pathway">
    <text evidence="1">Amino-acid biosynthesis; L-histidine biosynthesis; L-histidine from 5-phospho-alpha-D-ribose 1-diphosphate: step 5/9.</text>
</comment>
<feature type="active site" evidence="10">
    <location>
        <position position="174"/>
    </location>
</feature>
<feature type="domain" description="Glutamine amidotransferase" evidence="11">
    <location>
        <begin position="22"/>
        <end position="189"/>
    </location>
</feature>
<dbReference type="EMBL" id="CP012173">
    <property type="protein sequence ID" value="AKV77139.1"/>
    <property type="molecule type" value="Genomic_DNA"/>
</dbReference>
<organism evidence="12 18">
    <name type="scientific">Metallosphaera sedula</name>
    <dbReference type="NCBI Taxonomy" id="43687"/>
    <lineage>
        <taxon>Archaea</taxon>
        <taxon>Thermoproteota</taxon>
        <taxon>Thermoprotei</taxon>
        <taxon>Sulfolobales</taxon>
        <taxon>Sulfolobaceae</taxon>
        <taxon>Metallosphaera</taxon>
    </lineage>
</organism>
<dbReference type="PANTHER" id="PTHR42701:SF1">
    <property type="entry name" value="IMIDAZOLE GLYCEROL PHOSPHATE SYNTHASE SUBUNIT HISH"/>
    <property type="match status" value="1"/>
</dbReference>
<feature type="active site" evidence="10">
    <location>
        <position position="176"/>
    </location>
</feature>
<comment type="catalytic activity">
    <reaction evidence="8">
        <text>5-[(5-phospho-1-deoxy-D-ribulos-1-ylimino)methylamino]-1-(5-phospho-beta-D-ribosyl)imidazole-4-carboxamide + L-glutamine = D-erythro-1-(imidazol-4-yl)glycerol 3-phosphate + 5-amino-1-(5-phospho-beta-D-ribosyl)imidazole-4-carboxamide + L-glutamate + H(+)</text>
        <dbReference type="Rhea" id="RHEA:24793"/>
        <dbReference type="ChEBI" id="CHEBI:15378"/>
        <dbReference type="ChEBI" id="CHEBI:29985"/>
        <dbReference type="ChEBI" id="CHEBI:58278"/>
        <dbReference type="ChEBI" id="CHEBI:58359"/>
        <dbReference type="ChEBI" id="CHEBI:58475"/>
        <dbReference type="ChEBI" id="CHEBI:58525"/>
        <dbReference type="EC" id="4.3.2.10"/>
    </reaction>
</comment>
<dbReference type="EMBL" id="CP012176">
    <property type="protein sequence ID" value="AKV83866.1"/>
    <property type="molecule type" value="Genomic_DNA"/>
</dbReference>
<keyword evidence="3" id="KW-0028">Amino-acid biosynthesis</keyword>
<dbReference type="OrthoDB" id="33401at2157"/>
<evidence type="ECO:0000313" key="12">
    <source>
        <dbReference type="EMBL" id="AIM28073.1"/>
    </source>
</evidence>
<dbReference type="PROSITE" id="PS51273">
    <property type="entry name" value="GATASE_TYPE_1"/>
    <property type="match status" value="1"/>
</dbReference>
<evidence type="ECO:0000313" key="18">
    <source>
        <dbReference type="Proteomes" id="UP000029084"/>
    </source>
</evidence>
<gene>
    <name evidence="13" type="primary">hisH</name>
    <name evidence="12" type="ORF">HA72_1949</name>
    <name evidence="13" type="ORF">MsedA_1999</name>
    <name evidence="14" type="ORF">MsedB_2001</name>
    <name evidence="15" type="ORF">MsedC_1999</name>
    <name evidence="16" type="ORF">MsedD_2000</name>
    <name evidence="17" type="ORF">MsedE_2000</name>
</gene>
<proteinExistence type="predicted"/>
<keyword evidence="5" id="KW-0315">Glutamine amidotransferase</keyword>
<evidence type="ECO:0000256" key="10">
    <source>
        <dbReference type="PIRSR" id="PIRSR000495-1"/>
    </source>
</evidence>
<dbReference type="Proteomes" id="UP000056255">
    <property type="component" value="Chromosome"/>
</dbReference>
<dbReference type="GO" id="GO:0004359">
    <property type="term" value="F:glutaminase activity"/>
    <property type="evidence" value="ECO:0007669"/>
    <property type="project" value="UniProtKB-EC"/>
</dbReference>
<reference evidence="12 18" key="1">
    <citation type="journal article" date="2014" name="J. Bacteriol.">
        <title>Role of an Archaeal PitA Transporter in the Copper and Arsenic Resistance of Metallosphaera sedula, an Extreme Thermoacidophile.</title>
        <authorList>
            <person name="McCarthy S."/>
            <person name="Ai C."/>
            <person name="Wheaton G."/>
            <person name="Tevatia R."/>
            <person name="Eckrich V."/>
            <person name="Kelly R."/>
            <person name="Blum P."/>
        </authorList>
    </citation>
    <scope>NUCLEOTIDE SEQUENCE [LARGE SCALE GENOMIC DNA]</scope>
    <source>
        <strain evidence="12 18">CuR1</strain>
    </source>
</reference>
<keyword evidence="7" id="KW-0456">Lyase</keyword>
<dbReference type="Proteomes" id="UP000068832">
    <property type="component" value="Chromosome"/>
</dbReference>
<evidence type="ECO:0000313" key="19">
    <source>
        <dbReference type="Proteomes" id="UP000056255"/>
    </source>
</evidence>
<evidence type="ECO:0000313" key="14">
    <source>
        <dbReference type="EMBL" id="AKV77139.1"/>
    </source>
</evidence>
<dbReference type="EC" id="2.4.2.-" evidence="12 13"/>
<dbReference type="PANTHER" id="PTHR42701">
    <property type="entry name" value="IMIDAZOLE GLYCEROL PHOSPHATE SYNTHASE SUBUNIT HISH"/>
    <property type="match status" value="1"/>
</dbReference>
<dbReference type="GO" id="GO:0016829">
    <property type="term" value="F:lyase activity"/>
    <property type="evidence" value="ECO:0007669"/>
    <property type="project" value="UniProtKB-KW"/>
</dbReference>
<dbReference type="Gene3D" id="3.40.50.880">
    <property type="match status" value="1"/>
</dbReference>
<dbReference type="EMBL" id="CP008822">
    <property type="protein sequence ID" value="AIM28073.1"/>
    <property type="molecule type" value="Genomic_DNA"/>
</dbReference>